<reference evidence="5 6" key="1">
    <citation type="journal article" date="2017" name="Plant Biotechnol. J.">
        <title>A comprehensive draft genome sequence for lupin (Lupinus angustifolius), an emerging health food: insights into plant-microbe interactions and legume evolution.</title>
        <authorList>
            <person name="Hane J.K."/>
            <person name="Ming Y."/>
            <person name="Kamphuis L.G."/>
            <person name="Nelson M.N."/>
            <person name="Garg G."/>
            <person name="Atkins C.A."/>
            <person name="Bayer P.E."/>
            <person name="Bravo A."/>
            <person name="Bringans S."/>
            <person name="Cannon S."/>
            <person name="Edwards D."/>
            <person name="Foley R."/>
            <person name="Gao L.L."/>
            <person name="Harrison M.J."/>
            <person name="Huang W."/>
            <person name="Hurgobin B."/>
            <person name="Li S."/>
            <person name="Liu C.W."/>
            <person name="McGrath A."/>
            <person name="Morahan G."/>
            <person name="Murray J."/>
            <person name="Weller J."/>
            <person name="Jian J."/>
            <person name="Singh K.B."/>
        </authorList>
    </citation>
    <scope>NUCLEOTIDE SEQUENCE [LARGE SCALE GENOMIC DNA]</scope>
    <source>
        <strain evidence="6">cv. Tanjil</strain>
        <tissue evidence="5">Whole plant</tissue>
    </source>
</reference>
<comment type="subunit">
    <text evidence="2 4">Homodimer.</text>
</comment>
<dbReference type="KEGG" id="lang:109349873"/>
<feature type="signal peptide" evidence="4">
    <location>
        <begin position="1"/>
        <end position="20"/>
    </location>
</feature>
<accession>A0A4P1RW49</accession>
<evidence type="ECO:0000256" key="2">
    <source>
        <dbReference type="ARBA" id="ARBA00011738"/>
    </source>
</evidence>
<dbReference type="EMBL" id="CM007361">
    <property type="protein sequence ID" value="OIW19084.1"/>
    <property type="molecule type" value="Genomic_DNA"/>
</dbReference>
<evidence type="ECO:0000256" key="1">
    <source>
        <dbReference type="ARBA" id="ARBA00010746"/>
    </source>
</evidence>
<dbReference type="Pfam" id="PF03018">
    <property type="entry name" value="Dirigent"/>
    <property type="match status" value="1"/>
</dbReference>
<dbReference type="InterPro" id="IPR044859">
    <property type="entry name" value="Allene_oxi_cyc_Dirigent"/>
</dbReference>
<dbReference type="GO" id="GO:0009699">
    <property type="term" value="P:phenylpropanoid biosynthetic process"/>
    <property type="evidence" value="ECO:0007669"/>
    <property type="project" value="UniProtKB-ARBA"/>
</dbReference>
<proteinExistence type="inferred from homology"/>
<comment type="subcellular location">
    <subcellularLocation>
        <location evidence="4">Secreted</location>
        <location evidence="4">Extracellular space</location>
        <location evidence="4">Apoplast</location>
    </subcellularLocation>
</comment>
<keyword evidence="6" id="KW-1185">Reference proteome</keyword>
<dbReference type="AlphaFoldDB" id="A0A4P1RW49"/>
<dbReference type="Gene3D" id="2.40.480.10">
    <property type="entry name" value="Allene oxide cyclase-like"/>
    <property type="match status" value="1"/>
</dbReference>
<evidence type="ECO:0000256" key="4">
    <source>
        <dbReference type="RuleBase" id="RU363099"/>
    </source>
</evidence>
<keyword evidence="3 4" id="KW-0964">Secreted</keyword>
<evidence type="ECO:0000313" key="5">
    <source>
        <dbReference type="EMBL" id="OIW19084.1"/>
    </source>
</evidence>
<evidence type="ECO:0000313" key="6">
    <source>
        <dbReference type="Proteomes" id="UP000188354"/>
    </source>
</evidence>
<dbReference type="STRING" id="3871.A0A4P1RW49"/>
<dbReference type="Gramene" id="OIW19084">
    <property type="protein sequence ID" value="OIW19084"/>
    <property type="gene ID" value="TanjilG_06393"/>
</dbReference>
<dbReference type="InterPro" id="IPR004265">
    <property type="entry name" value="Dirigent"/>
</dbReference>
<comment type="similarity">
    <text evidence="1 4">Belongs to the plant dirigent protein family.</text>
</comment>
<keyword evidence="4" id="KW-0732">Signal</keyword>
<dbReference type="PANTHER" id="PTHR21495">
    <property type="entry name" value="NUCLEOPORIN-RELATED"/>
    <property type="match status" value="1"/>
</dbReference>
<protein>
    <recommendedName>
        <fullName evidence="4">Dirigent protein</fullName>
    </recommendedName>
</protein>
<name>A0A4P1RW49_LUPAN</name>
<sequence>MATQFLISLLLLSGYALTSATEFGRPLNRKLAKLKKKEQLTHFKFYWHESVGGSNATAAIIIPSLPQYTNTSHFGSVRVIDTPLTLGPELSSKLVGRAQGFYAVTSRTDLELTMIQNFNFFEGKYNGSTISVLGRDVALNETRELPVVGGSGVFRFAKGYVELSTYLAEPIAGNSVIEYNLYVLHY</sequence>
<feature type="chain" id="PRO_5019882040" description="Dirigent protein" evidence="4">
    <location>
        <begin position="21"/>
        <end position="186"/>
    </location>
</feature>
<organism evidence="5 6">
    <name type="scientific">Lupinus angustifolius</name>
    <name type="common">Narrow-leaved blue lupine</name>
    <dbReference type="NCBI Taxonomy" id="3871"/>
    <lineage>
        <taxon>Eukaryota</taxon>
        <taxon>Viridiplantae</taxon>
        <taxon>Streptophyta</taxon>
        <taxon>Embryophyta</taxon>
        <taxon>Tracheophyta</taxon>
        <taxon>Spermatophyta</taxon>
        <taxon>Magnoliopsida</taxon>
        <taxon>eudicotyledons</taxon>
        <taxon>Gunneridae</taxon>
        <taxon>Pentapetalae</taxon>
        <taxon>rosids</taxon>
        <taxon>fabids</taxon>
        <taxon>Fabales</taxon>
        <taxon>Fabaceae</taxon>
        <taxon>Papilionoideae</taxon>
        <taxon>50 kb inversion clade</taxon>
        <taxon>genistoids sensu lato</taxon>
        <taxon>core genistoids</taxon>
        <taxon>Genisteae</taxon>
        <taxon>Lupinus</taxon>
    </lineage>
</organism>
<dbReference type="GO" id="GO:0048046">
    <property type="term" value="C:apoplast"/>
    <property type="evidence" value="ECO:0007669"/>
    <property type="project" value="UniProtKB-SubCell"/>
</dbReference>
<comment type="function">
    <text evidence="4">Dirigent proteins impart stereoselectivity on the phenoxy radical-coupling reaction, yielding optically active lignans from two molecules of coniferyl alcohol in the biosynthesis of lignans, flavonolignans, and alkaloids and thus plays a central role in plant secondary metabolism.</text>
</comment>
<evidence type="ECO:0000256" key="3">
    <source>
        <dbReference type="ARBA" id="ARBA00022525"/>
    </source>
</evidence>
<keyword evidence="4" id="KW-0052">Apoplast</keyword>
<gene>
    <name evidence="5" type="ORF">TanjilG_06393</name>
</gene>
<dbReference type="OrthoDB" id="1864232at2759"/>
<dbReference type="Proteomes" id="UP000188354">
    <property type="component" value="Chromosome LG01"/>
</dbReference>